<name>A0A9D4HHD5_DREPO</name>
<gene>
    <name evidence="1" type="ORF">DPMN_060241</name>
</gene>
<accession>A0A9D4HHD5</accession>
<keyword evidence="2" id="KW-1185">Reference proteome</keyword>
<sequence length="102" mass="11800">MDGKTSHRPDAVLSMLDWALQNCESDADTCSIHAPPFLELYFKPVTGIMQYQYFRFDQSKPGIVTAKIQHDGEEKELKNLKNPTFRFQNVERPHSTQFPLLD</sequence>
<reference evidence="1" key="2">
    <citation type="submission" date="2020-11" db="EMBL/GenBank/DDBJ databases">
        <authorList>
            <person name="McCartney M.A."/>
            <person name="Auch B."/>
            <person name="Kono T."/>
            <person name="Mallez S."/>
            <person name="Becker A."/>
            <person name="Gohl D.M."/>
            <person name="Silverstein K.A.T."/>
            <person name="Koren S."/>
            <person name="Bechman K.B."/>
            <person name="Herman A."/>
            <person name="Abrahante J.E."/>
            <person name="Garbe J."/>
        </authorList>
    </citation>
    <scope>NUCLEOTIDE SEQUENCE</scope>
    <source>
        <strain evidence="1">Duluth1</strain>
        <tissue evidence="1">Whole animal</tissue>
    </source>
</reference>
<dbReference type="EMBL" id="JAIWYP010000013">
    <property type="protein sequence ID" value="KAH3717453.1"/>
    <property type="molecule type" value="Genomic_DNA"/>
</dbReference>
<reference evidence="1" key="1">
    <citation type="journal article" date="2019" name="bioRxiv">
        <title>The Genome of the Zebra Mussel, Dreissena polymorpha: A Resource for Invasive Species Research.</title>
        <authorList>
            <person name="McCartney M.A."/>
            <person name="Auch B."/>
            <person name="Kono T."/>
            <person name="Mallez S."/>
            <person name="Zhang Y."/>
            <person name="Obille A."/>
            <person name="Becker A."/>
            <person name="Abrahante J.E."/>
            <person name="Garbe J."/>
            <person name="Badalamenti J.P."/>
            <person name="Herman A."/>
            <person name="Mangelson H."/>
            <person name="Liachko I."/>
            <person name="Sullivan S."/>
            <person name="Sone E.D."/>
            <person name="Koren S."/>
            <person name="Silverstein K.A.T."/>
            <person name="Beckman K.B."/>
            <person name="Gohl D.M."/>
        </authorList>
    </citation>
    <scope>NUCLEOTIDE SEQUENCE</scope>
    <source>
        <strain evidence="1">Duluth1</strain>
        <tissue evidence="1">Whole animal</tissue>
    </source>
</reference>
<organism evidence="1 2">
    <name type="scientific">Dreissena polymorpha</name>
    <name type="common">Zebra mussel</name>
    <name type="synonym">Mytilus polymorpha</name>
    <dbReference type="NCBI Taxonomy" id="45954"/>
    <lineage>
        <taxon>Eukaryota</taxon>
        <taxon>Metazoa</taxon>
        <taxon>Spiralia</taxon>
        <taxon>Lophotrochozoa</taxon>
        <taxon>Mollusca</taxon>
        <taxon>Bivalvia</taxon>
        <taxon>Autobranchia</taxon>
        <taxon>Heteroconchia</taxon>
        <taxon>Euheterodonta</taxon>
        <taxon>Imparidentia</taxon>
        <taxon>Neoheterodontei</taxon>
        <taxon>Myida</taxon>
        <taxon>Dreissenoidea</taxon>
        <taxon>Dreissenidae</taxon>
        <taxon>Dreissena</taxon>
    </lineage>
</organism>
<proteinExistence type="predicted"/>
<protein>
    <submittedName>
        <fullName evidence="1">Uncharacterized protein</fullName>
    </submittedName>
</protein>
<evidence type="ECO:0000313" key="2">
    <source>
        <dbReference type="Proteomes" id="UP000828390"/>
    </source>
</evidence>
<dbReference type="AlphaFoldDB" id="A0A9D4HHD5"/>
<evidence type="ECO:0000313" key="1">
    <source>
        <dbReference type="EMBL" id="KAH3717453.1"/>
    </source>
</evidence>
<dbReference type="Proteomes" id="UP000828390">
    <property type="component" value="Unassembled WGS sequence"/>
</dbReference>
<comment type="caution">
    <text evidence="1">The sequence shown here is derived from an EMBL/GenBank/DDBJ whole genome shotgun (WGS) entry which is preliminary data.</text>
</comment>